<feature type="compositionally biased region" description="Basic and acidic residues" evidence="1">
    <location>
        <begin position="79"/>
        <end position="89"/>
    </location>
</feature>
<reference evidence="3" key="1">
    <citation type="submission" date="2017-06" db="EMBL/GenBank/DDBJ databases">
        <authorList>
            <person name="Varghese N."/>
            <person name="Submissions S."/>
        </authorList>
    </citation>
    <scope>NUCLEOTIDE SEQUENCE [LARGE SCALE GENOMIC DNA]</scope>
    <source>
        <strain evidence="3">DSM 28041</strain>
    </source>
</reference>
<organism evidence="2 3">
    <name type="scientific">Hymenobacter mucosus</name>
    <dbReference type="NCBI Taxonomy" id="1411120"/>
    <lineage>
        <taxon>Bacteria</taxon>
        <taxon>Pseudomonadati</taxon>
        <taxon>Bacteroidota</taxon>
        <taxon>Cytophagia</taxon>
        <taxon>Cytophagales</taxon>
        <taxon>Hymenobacteraceae</taxon>
        <taxon>Hymenobacter</taxon>
    </lineage>
</organism>
<accession>A0A238VFZ7</accession>
<evidence type="ECO:0000313" key="3">
    <source>
        <dbReference type="Proteomes" id="UP000198310"/>
    </source>
</evidence>
<sequence length="145" mass="15880">MASNLNYLDPTLQPLEEKLKAYLATEKEIQQATTAATLHTHPNAQPHPAPTQPTATAGLTPEPTGTPGSAPATDSSSHNQERDDAFQRLHNLQDELRTLRHDILGLLPVRNEWVKVNLGYGPSRAGVFTTDDAQAEDEIQLRIVI</sequence>
<gene>
    <name evidence="2" type="ORF">SAMN06269173_101588</name>
</gene>
<dbReference type="Proteomes" id="UP000198310">
    <property type="component" value="Unassembled WGS sequence"/>
</dbReference>
<dbReference type="AlphaFoldDB" id="A0A238VFZ7"/>
<dbReference type="RefSeq" id="WP_089331590.1">
    <property type="nucleotide sequence ID" value="NZ_FZNS01000001.1"/>
</dbReference>
<name>A0A238VFZ7_9BACT</name>
<proteinExistence type="predicted"/>
<evidence type="ECO:0000256" key="1">
    <source>
        <dbReference type="SAM" id="MobiDB-lite"/>
    </source>
</evidence>
<dbReference type="EMBL" id="FZNS01000001">
    <property type="protein sequence ID" value="SNR33084.1"/>
    <property type="molecule type" value="Genomic_DNA"/>
</dbReference>
<keyword evidence="3" id="KW-1185">Reference proteome</keyword>
<feature type="compositionally biased region" description="Low complexity" evidence="1">
    <location>
        <begin position="34"/>
        <end position="44"/>
    </location>
</feature>
<feature type="region of interest" description="Disordered" evidence="1">
    <location>
        <begin position="34"/>
        <end position="89"/>
    </location>
</feature>
<evidence type="ECO:0000313" key="2">
    <source>
        <dbReference type="EMBL" id="SNR33084.1"/>
    </source>
</evidence>
<protein>
    <submittedName>
        <fullName evidence="2">Uncharacterized protein</fullName>
    </submittedName>
</protein>